<dbReference type="EMBL" id="RXIC02000021">
    <property type="protein sequence ID" value="KAB1218315.1"/>
    <property type="molecule type" value="Genomic_DNA"/>
</dbReference>
<organism evidence="1 2">
    <name type="scientific">Morella rubra</name>
    <name type="common">Chinese bayberry</name>
    <dbReference type="NCBI Taxonomy" id="262757"/>
    <lineage>
        <taxon>Eukaryota</taxon>
        <taxon>Viridiplantae</taxon>
        <taxon>Streptophyta</taxon>
        <taxon>Embryophyta</taxon>
        <taxon>Tracheophyta</taxon>
        <taxon>Spermatophyta</taxon>
        <taxon>Magnoliopsida</taxon>
        <taxon>eudicotyledons</taxon>
        <taxon>Gunneridae</taxon>
        <taxon>Pentapetalae</taxon>
        <taxon>rosids</taxon>
        <taxon>fabids</taxon>
        <taxon>Fagales</taxon>
        <taxon>Myricaceae</taxon>
        <taxon>Morella</taxon>
    </lineage>
</organism>
<reference evidence="1 2" key="1">
    <citation type="journal article" date="2019" name="Plant Biotechnol. J.">
        <title>The red bayberry genome and genetic basis of sex determination.</title>
        <authorList>
            <person name="Jia H.M."/>
            <person name="Jia H.J."/>
            <person name="Cai Q.L."/>
            <person name="Wang Y."/>
            <person name="Zhao H.B."/>
            <person name="Yang W.F."/>
            <person name="Wang G.Y."/>
            <person name="Li Y.H."/>
            <person name="Zhan D.L."/>
            <person name="Shen Y.T."/>
            <person name="Niu Q.F."/>
            <person name="Chang L."/>
            <person name="Qiu J."/>
            <person name="Zhao L."/>
            <person name="Xie H.B."/>
            <person name="Fu W.Y."/>
            <person name="Jin J."/>
            <person name="Li X.W."/>
            <person name="Jiao Y."/>
            <person name="Zhou C.C."/>
            <person name="Tu T."/>
            <person name="Chai C.Y."/>
            <person name="Gao J.L."/>
            <person name="Fan L.J."/>
            <person name="van de Weg E."/>
            <person name="Wang J.Y."/>
            <person name="Gao Z.S."/>
        </authorList>
    </citation>
    <scope>NUCLEOTIDE SEQUENCE [LARGE SCALE GENOMIC DNA]</scope>
    <source>
        <tissue evidence="1">Leaves</tissue>
    </source>
</reference>
<sequence>MAHFEMINSSVLGHTSMVRLLRLKLFKLGDGVDYGQNQYFHRINKFSNIIYRRHYR</sequence>
<dbReference type="Proteomes" id="UP000516437">
    <property type="component" value="Chromosome 3"/>
</dbReference>
<evidence type="ECO:0000313" key="1">
    <source>
        <dbReference type="EMBL" id="KAB1218315.1"/>
    </source>
</evidence>
<comment type="caution">
    <text evidence="1">The sequence shown here is derived from an EMBL/GenBank/DDBJ whole genome shotgun (WGS) entry which is preliminary data.</text>
</comment>
<name>A0A6A1VZS3_9ROSI</name>
<accession>A0A6A1VZS3</accession>
<proteinExistence type="predicted"/>
<gene>
    <name evidence="1" type="ORF">CJ030_MR3G026195</name>
</gene>
<evidence type="ECO:0000313" key="2">
    <source>
        <dbReference type="Proteomes" id="UP000516437"/>
    </source>
</evidence>
<protein>
    <submittedName>
        <fullName evidence="1">Uncharacterized protein</fullName>
    </submittedName>
</protein>
<dbReference type="AlphaFoldDB" id="A0A6A1VZS3"/>
<keyword evidence="2" id="KW-1185">Reference proteome</keyword>